<feature type="compositionally biased region" description="Basic and acidic residues" evidence="7">
    <location>
        <begin position="155"/>
        <end position="180"/>
    </location>
</feature>
<comment type="similarity">
    <text evidence="2">Belongs to the peptidase M14 family.</text>
</comment>
<accession>A0A381VPM8</accession>
<reference evidence="9" key="1">
    <citation type="submission" date="2018-05" db="EMBL/GenBank/DDBJ databases">
        <authorList>
            <person name="Lanie J.A."/>
            <person name="Ng W.-L."/>
            <person name="Kazmierczak K.M."/>
            <person name="Andrzejewski T.M."/>
            <person name="Davidsen T.M."/>
            <person name="Wayne K.J."/>
            <person name="Tettelin H."/>
            <person name="Glass J.I."/>
            <person name="Rusch D."/>
            <person name="Podicherti R."/>
            <person name="Tsui H.-C.T."/>
            <person name="Winkler M.E."/>
        </authorList>
    </citation>
    <scope>NUCLEOTIDE SEQUENCE</scope>
</reference>
<evidence type="ECO:0000259" key="8">
    <source>
        <dbReference type="PROSITE" id="PS52035"/>
    </source>
</evidence>
<keyword evidence="3" id="KW-0645">Protease</keyword>
<keyword evidence="4" id="KW-0378">Hydrolase</keyword>
<sequence>MKAYVYISILIFYSALLFGKDDGVTNEKLYFGPCNKFAKDLTFDCYRSFDEVVQFLQDATKQYPGLAKLESIGKSFEGRDLWVITITDYKTGAPEDKPGIWIDGGVDSDEVIATEVALGLIHRLLTSNDTDIVHLRKTRVFYILPNMIPDVSELHHKTPMRPRDSTMRPWDDDGDGKFDEDAPDDLNGDNQALQMRVQNSAGQWVKDEKDDRLLRPRKPDDEGPFYKRYSEGKDDDGDGKYNEDGPGGIDPNRNYPGNWSLKQRGSGPFPGSELELRTILDFIYSHPNIAASQHLHSSGGVILRPPSVPEMVLPNSDLQLYIALSERGLDITEYGLATSVYQWNFPRGSKNKGKGQLWRDSKGDIKGLDPFDGGGNYYGSFTDLEDAYAAYGGSLDGMYELFGILAFANEIYRFGEDLDNDGRVSPSEQLEYNDKKMNGNVFQSWEAFDHPTLGKVEIGGWKKFGHNNPLPPELSREIERNVNFILMQARATPILVITNVEQTVIEKNIYRLKTTIANKGFQPIELAIREKNGRGSPVHATIIASKQVTILDEKKERMLGNIMGNSEIEIDWLVQGPK</sequence>
<dbReference type="Pfam" id="PF00246">
    <property type="entry name" value="Peptidase_M14"/>
    <property type="match status" value="1"/>
</dbReference>
<gene>
    <name evidence="9" type="ORF">METZ01_LOCUS95114</name>
</gene>
<feature type="compositionally biased region" description="Basic and acidic residues" evidence="7">
    <location>
        <begin position="205"/>
        <end position="243"/>
    </location>
</feature>
<dbReference type="AlphaFoldDB" id="A0A381VPM8"/>
<dbReference type="InterPro" id="IPR000834">
    <property type="entry name" value="Peptidase_M14"/>
</dbReference>
<organism evidence="9">
    <name type="scientific">marine metagenome</name>
    <dbReference type="NCBI Taxonomy" id="408172"/>
    <lineage>
        <taxon>unclassified sequences</taxon>
        <taxon>metagenomes</taxon>
        <taxon>ecological metagenomes</taxon>
    </lineage>
</organism>
<keyword evidence="5" id="KW-0862">Zinc</keyword>
<dbReference type="PANTHER" id="PTHR11705:SF143">
    <property type="entry name" value="SLL0236 PROTEIN"/>
    <property type="match status" value="1"/>
</dbReference>
<evidence type="ECO:0000256" key="5">
    <source>
        <dbReference type="ARBA" id="ARBA00022833"/>
    </source>
</evidence>
<dbReference type="SMART" id="SM00631">
    <property type="entry name" value="Zn_pept"/>
    <property type="match status" value="1"/>
</dbReference>
<dbReference type="PRINTS" id="PR00765">
    <property type="entry name" value="CRBOXYPTASEA"/>
</dbReference>
<dbReference type="CDD" id="cd06905">
    <property type="entry name" value="M14-like"/>
    <property type="match status" value="1"/>
</dbReference>
<evidence type="ECO:0000313" key="9">
    <source>
        <dbReference type="EMBL" id="SVA42260.1"/>
    </source>
</evidence>
<dbReference type="GO" id="GO:0006508">
    <property type="term" value="P:proteolysis"/>
    <property type="evidence" value="ECO:0007669"/>
    <property type="project" value="UniProtKB-KW"/>
</dbReference>
<proteinExistence type="inferred from homology"/>
<evidence type="ECO:0000256" key="3">
    <source>
        <dbReference type="ARBA" id="ARBA00022670"/>
    </source>
</evidence>
<feature type="domain" description="Peptidase M14" evidence="8">
    <location>
        <begin position="45"/>
        <end position="433"/>
    </location>
</feature>
<name>A0A381VPM8_9ZZZZ</name>
<dbReference type="PROSITE" id="PS52035">
    <property type="entry name" value="PEPTIDASE_M14"/>
    <property type="match status" value="1"/>
</dbReference>
<feature type="compositionally biased region" description="Polar residues" evidence="7">
    <location>
        <begin position="188"/>
        <end position="202"/>
    </location>
</feature>
<dbReference type="GO" id="GO:0008270">
    <property type="term" value="F:zinc ion binding"/>
    <property type="evidence" value="ECO:0007669"/>
    <property type="project" value="InterPro"/>
</dbReference>
<protein>
    <recommendedName>
        <fullName evidence="8">Peptidase M14 domain-containing protein</fullName>
    </recommendedName>
</protein>
<evidence type="ECO:0000256" key="4">
    <source>
        <dbReference type="ARBA" id="ARBA00022801"/>
    </source>
</evidence>
<dbReference type="GO" id="GO:0005615">
    <property type="term" value="C:extracellular space"/>
    <property type="evidence" value="ECO:0007669"/>
    <property type="project" value="TreeGrafter"/>
</dbReference>
<keyword evidence="6" id="KW-0482">Metalloprotease</keyword>
<evidence type="ECO:0000256" key="2">
    <source>
        <dbReference type="ARBA" id="ARBA00005988"/>
    </source>
</evidence>
<evidence type="ECO:0000256" key="7">
    <source>
        <dbReference type="SAM" id="MobiDB-lite"/>
    </source>
</evidence>
<dbReference type="GO" id="GO:0004181">
    <property type="term" value="F:metallocarboxypeptidase activity"/>
    <property type="evidence" value="ECO:0007669"/>
    <property type="project" value="InterPro"/>
</dbReference>
<dbReference type="SUPFAM" id="SSF53187">
    <property type="entry name" value="Zn-dependent exopeptidases"/>
    <property type="match status" value="1"/>
</dbReference>
<dbReference type="EMBL" id="UINC01009421">
    <property type="protein sequence ID" value="SVA42260.1"/>
    <property type="molecule type" value="Genomic_DNA"/>
</dbReference>
<feature type="region of interest" description="Disordered" evidence="7">
    <location>
        <begin position="155"/>
        <end position="267"/>
    </location>
</feature>
<evidence type="ECO:0000256" key="1">
    <source>
        <dbReference type="ARBA" id="ARBA00001947"/>
    </source>
</evidence>
<feature type="non-terminal residue" evidence="9">
    <location>
        <position position="578"/>
    </location>
</feature>
<comment type="cofactor">
    <cofactor evidence="1">
        <name>Zn(2+)</name>
        <dbReference type="ChEBI" id="CHEBI:29105"/>
    </cofactor>
</comment>
<evidence type="ECO:0000256" key="6">
    <source>
        <dbReference type="ARBA" id="ARBA00023049"/>
    </source>
</evidence>
<dbReference type="PANTHER" id="PTHR11705">
    <property type="entry name" value="PROTEASE FAMILY M14 CARBOXYPEPTIDASE A,B"/>
    <property type="match status" value="1"/>
</dbReference>
<dbReference type="Gene3D" id="3.40.630.10">
    <property type="entry name" value="Zn peptidases"/>
    <property type="match status" value="1"/>
</dbReference>